<keyword evidence="9" id="KW-1185">Reference proteome</keyword>
<evidence type="ECO:0000256" key="1">
    <source>
        <dbReference type="ARBA" id="ARBA00011975"/>
    </source>
</evidence>
<dbReference type="EMBL" id="CP030118">
    <property type="protein sequence ID" value="QDL07852.1"/>
    <property type="molecule type" value="Genomic_DNA"/>
</dbReference>
<name>A0A856MAX1_9CYAN</name>
<evidence type="ECO:0000313" key="9">
    <source>
        <dbReference type="Proteomes" id="UP000503129"/>
    </source>
</evidence>
<dbReference type="GO" id="GO:0003886">
    <property type="term" value="F:DNA (cytosine-5-)-methyltransferase activity"/>
    <property type="evidence" value="ECO:0007669"/>
    <property type="project" value="UniProtKB-EC"/>
</dbReference>
<dbReference type="InterPro" id="IPR031303">
    <property type="entry name" value="C5_meth_CS"/>
</dbReference>
<dbReference type="PROSITE" id="PS00095">
    <property type="entry name" value="C5_MTASE_2"/>
    <property type="match status" value="1"/>
</dbReference>
<dbReference type="Gene3D" id="3.90.120.10">
    <property type="entry name" value="DNA Methylase, subunit A, domain 2"/>
    <property type="match status" value="1"/>
</dbReference>
<evidence type="ECO:0000256" key="7">
    <source>
        <dbReference type="RuleBase" id="RU000416"/>
    </source>
</evidence>
<reference evidence="8 9" key="1">
    <citation type="submission" date="2018-06" db="EMBL/GenBank/DDBJ databases">
        <title>Comparative genomics of Brasilonema spp. strains.</title>
        <authorList>
            <person name="Alvarenga D.O."/>
            <person name="Fiore M.F."/>
            <person name="Varani A.M."/>
        </authorList>
    </citation>
    <scope>NUCLEOTIDE SEQUENCE [LARGE SCALE GENOMIC DNA]</scope>
    <source>
        <strain evidence="8 9">CENA114</strain>
    </source>
</reference>
<dbReference type="EC" id="2.1.1.37" evidence="1"/>
<protein>
    <recommendedName>
        <fullName evidence="1">DNA (cytosine-5-)-methyltransferase</fullName>
        <ecNumber evidence="1">2.1.1.37</ecNumber>
    </recommendedName>
</protein>
<dbReference type="Pfam" id="PF00145">
    <property type="entry name" value="DNA_methylase"/>
    <property type="match status" value="1"/>
</dbReference>
<evidence type="ECO:0000256" key="5">
    <source>
        <dbReference type="ARBA" id="ARBA00022747"/>
    </source>
</evidence>
<evidence type="ECO:0000256" key="3">
    <source>
        <dbReference type="ARBA" id="ARBA00022679"/>
    </source>
</evidence>
<comment type="similarity">
    <text evidence="6 7">Belongs to the class I-like SAM-binding methyltransferase superfamily. C5-methyltransferase family.</text>
</comment>
<dbReference type="GO" id="GO:0032259">
    <property type="term" value="P:methylation"/>
    <property type="evidence" value="ECO:0007669"/>
    <property type="project" value="UniProtKB-KW"/>
</dbReference>
<gene>
    <name evidence="8" type="ORF">DP114_08005</name>
</gene>
<evidence type="ECO:0000256" key="4">
    <source>
        <dbReference type="ARBA" id="ARBA00022691"/>
    </source>
</evidence>
<dbReference type="InterPro" id="IPR029063">
    <property type="entry name" value="SAM-dependent_MTases_sf"/>
</dbReference>
<evidence type="ECO:0000256" key="6">
    <source>
        <dbReference type="PROSITE-ProRule" id="PRU01016"/>
    </source>
</evidence>
<dbReference type="GO" id="GO:0003677">
    <property type="term" value="F:DNA binding"/>
    <property type="evidence" value="ECO:0007669"/>
    <property type="project" value="TreeGrafter"/>
</dbReference>
<dbReference type="PANTHER" id="PTHR10629:SF52">
    <property type="entry name" value="DNA (CYTOSINE-5)-METHYLTRANSFERASE 1"/>
    <property type="match status" value="1"/>
</dbReference>
<dbReference type="Proteomes" id="UP000503129">
    <property type="component" value="Chromosome"/>
</dbReference>
<dbReference type="KEGG" id="bsen:DP114_08005"/>
<accession>A0A856MAX1</accession>
<dbReference type="GO" id="GO:0009307">
    <property type="term" value="P:DNA restriction-modification system"/>
    <property type="evidence" value="ECO:0007669"/>
    <property type="project" value="UniProtKB-KW"/>
</dbReference>
<keyword evidence="5" id="KW-0680">Restriction system</keyword>
<dbReference type="PROSITE" id="PS51679">
    <property type="entry name" value="SAM_MT_C5"/>
    <property type="match status" value="1"/>
</dbReference>
<keyword evidence="2 6" id="KW-0489">Methyltransferase</keyword>
<dbReference type="PRINTS" id="PR00105">
    <property type="entry name" value="C5METTRFRASE"/>
</dbReference>
<evidence type="ECO:0000256" key="2">
    <source>
        <dbReference type="ARBA" id="ARBA00022603"/>
    </source>
</evidence>
<sequence>MALKALDLFCGMGGLSWGLKGTGVIEPLWAVDNSEPALALYKRNLPNTQVLNLDLSKLSNIKILFEKIQFHGGVDLVVGGSPCRGFTQIRNGQDTDSDPHNRLAIKFADIIRELNPLAFIYENVPQLENSRVFQRFLGRLKGRNSYRVAHAVVEAANFGNPSRRTRLFVLGIRCNVGRVPIIPKGLDIPHYHFWWQRDEQNGKIVYYPKLEEPWLARLVDPNDLQLVNVEQAISDLPILETKTPGNNCFYSTPPQSAYQKWARQHLQETDGHAVPRILPETRMRLKAVIPGGNWRDLPEPLTYKIPSDSTSGKLRRKHYSAYRRLLPEGHSPTVQGHADFAYHYQYERTLTPRELARLMGFTDDFRLGHEYCSVVQAIGNAVPPILAKAIAESLIRQLDDC</sequence>
<keyword evidence="4 6" id="KW-0949">S-adenosyl-L-methionine</keyword>
<dbReference type="GO" id="GO:0044027">
    <property type="term" value="P:negative regulation of gene expression via chromosomal CpG island methylation"/>
    <property type="evidence" value="ECO:0007669"/>
    <property type="project" value="TreeGrafter"/>
</dbReference>
<dbReference type="AlphaFoldDB" id="A0A856MAX1"/>
<dbReference type="RefSeq" id="WP_171975842.1">
    <property type="nucleotide sequence ID" value="NZ_CAWOXK010000001.1"/>
</dbReference>
<dbReference type="NCBIfam" id="TIGR00675">
    <property type="entry name" value="dcm"/>
    <property type="match status" value="1"/>
</dbReference>
<dbReference type="REBASE" id="389311">
    <property type="entry name" value="M.Bse114ORF8005P"/>
</dbReference>
<keyword evidence="3 6" id="KW-0808">Transferase</keyword>
<evidence type="ECO:0000313" key="8">
    <source>
        <dbReference type="EMBL" id="QDL07852.1"/>
    </source>
</evidence>
<dbReference type="InterPro" id="IPR050390">
    <property type="entry name" value="C5-Methyltransferase"/>
</dbReference>
<dbReference type="PANTHER" id="PTHR10629">
    <property type="entry name" value="CYTOSINE-SPECIFIC METHYLTRANSFERASE"/>
    <property type="match status" value="1"/>
</dbReference>
<dbReference type="InterPro" id="IPR001525">
    <property type="entry name" value="C5_MeTfrase"/>
</dbReference>
<dbReference type="SUPFAM" id="SSF53335">
    <property type="entry name" value="S-adenosyl-L-methionine-dependent methyltransferases"/>
    <property type="match status" value="1"/>
</dbReference>
<organism evidence="8 9">
    <name type="scientific">Brasilonema sennae CENA114</name>
    <dbReference type="NCBI Taxonomy" id="415709"/>
    <lineage>
        <taxon>Bacteria</taxon>
        <taxon>Bacillati</taxon>
        <taxon>Cyanobacteriota</taxon>
        <taxon>Cyanophyceae</taxon>
        <taxon>Nostocales</taxon>
        <taxon>Scytonemataceae</taxon>
        <taxon>Brasilonema</taxon>
        <taxon>Bromeliae group (in: Brasilonema)</taxon>
    </lineage>
</organism>
<dbReference type="Gene3D" id="3.40.50.150">
    <property type="entry name" value="Vaccinia Virus protein VP39"/>
    <property type="match status" value="1"/>
</dbReference>
<proteinExistence type="inferred from homology"/>
<feature type="active site" evidence="6">
    <location>
        <position position="83"/>
    </location>
</feature>